<evidence type="ECO:0000313" key="3">
    <source>
        <dbReference type="Proteomes" id="UP000323671"/>
    </source>
</evidence>
<dbReference type="AlphaFoldDB" id="A0A5C1ECN9"/>
<evidence type="ECO:0000313" key="2">
    <source>
        <dbReference type="EMBL" id="QEL66504.1"/>
    </source>
</evidence>
<keyword evidence="3" id="KW-1185">Reference proteome</keyword>
<dbReference type="SUPFAM" id="SSF52096">
    <property type="entry name" value="ClpP/crotonase"/>
    <property type="match status" value="1"/>
</dbReference>
<dbReference type="InterPro" id="IPR001753">
    <property type="entry name" value="Enoyl-CoA_hydra/iso"/>
</dbReference>
<dbReference type="GO" id="GO:0008300">
    <property type="term" value="P:isoprenoid catabolic process"/>
    <property type="evidence" value="ECO:0007669"/>
    <property type="project" value="TreeGrafter"/>
</dbReference>
<dbReference type="Pfam" id="PF00378">
    <property type="entry name" value="ECH_1"/>
    <property type="match status" value="1"/>
</dbReference>
<dbReference type="InterPro" id="IPR014748">
    <property type="entry name" value="Enoyl-CoA_hydra_C"/>
</dbReference>
<organism evidence="2 3">
    <name type="scientific">Oryzomicrobium terrae</name>
    <dbReference type="NCBI Taxonomy" id="1735038"/>
    <lineage>
        <taxon>Bacteria</taxon>
        <taxon>Pseudomonadati</taxon>
        <taxon>Pseudomonadota</taxon>
        <taxon>Betaproteobacteria</taxon>
        <taxon>Rhodocyclales</taxon>
        <taxon>Rhodocyclaceae</taxon>
        <taxon>Oryzomicrobium</taxon>
    </lineage>
</organism>
<dbReference type="RefSeq" id="WP_149426318.1">
    <property type="nucleotide sequence ID" value="NZ_CP022579.1"/>
</dbReference>
<comment type="similarity">
    <text evidence="1">Belongs to the enoyl-CoA hydratase/isomerase family.</text>
</comment>
<name>A0A5C1ECN9_9RHOO</name>
<dbReference type="Gene3D" id="1.10.12.10">
    <property type="entry name" value="Lyase 2-enoyl-coa Hydratase, Chain A, domain 2"/>
    <property type="match status" value="1"/>
</dbReference>
<dbReference type="EMBL" id="CP022579">
    <property type="protein sequence ID" value="QEL66504.1"/>
    <property type="molecule type" value="Genomic_DNA"/>
</dbReference>
<dbReference type="GO" id="GO:0003824">
    <property type="term" value="F:catalytic activity"/>
    <property type="evidence" value="ECO:0007669"/>
    <property type="project" value="UniProtKB-ARBA"/>
</dbReference>
<dbReference type="InterPro" id="IPR029045">
    <property type="entry name" value="ClpP/crotonase-like_dom_sf"/>
</dbReference>
<protein>
    <submittedName>
        <fullName evidence="2">Methylglutaconyl-CoA hydratase</fullName>
    </submittedName>
</protein>
<sequence>MTAFSIYTTLRITREGPVGTLTLDRPERHNAFDDVLVRELAAALGELDAHPQVRVVVLASTGKSFCAGADLNWMKRAAAYTSDENLADSRRLAAMLHTLHSLSKPTIARVQGAAYGGGVGLIAACDMAVAVAGQPLALTEVKLGILPAVISPYVIASLGERQARRYMLTAERFDTTTAHRLGLVHELVDDEAALDARVQALVSALVANSPQAVRACKDLIGAVAGQPIGPAVMEDTAQRITRIRASAEGKEGIGAFLEKRPAAWTLGTTG</sequence>
<reference evidence="2 3" key="1">
    <citation type="submission" date="2017-07" db="EMBL/GenBank/DDBJ databases">
        <title>Complete genome sequence of Oryzomicrobium terrae TPP412.</title>
        <authorList>
            <person name="Chiu L.-W."/>
            <person name="Lo K.-J."/>
            <person name="Tsai Y.-M."/>
            <person name="Lin S.-S."/>
            <person name="Kuo C.-H."/>
            <person name="Liu C.-T."/>
        </authorList>
    </citation>
    <scope>NUCLEOTIDE SEQUENCE [LARGE SCALE GENOMIC DNA]</scope>
    <source>
        <strain evidence="2 3">TPP412</strain>
    </source>
</reference>
<dbReference type="KEGG" id="otr:OTERR_30280"/>
<evidence type="ECO:0000256" key="1">
    <source>
        <dbReference type="ARBA" id="ARBA00005254"/>
    </source>
</evidence>
<dbReference type="PANTHER" id="PTHR42964">
    <property type="entry name" value="ENOYL-COA HYDRATASE"/>
    <property type="match status" value="1"/>
</dbReference>
<dbReference type="CDD" id="cd06558">
    <property type="entry name" value="crotonase-like"/>
    <property type="match status" value="1"/>
</dbReference>
<dbReference type="InterPro" id="IPR051683">
    <property type="entry name" value="Enoyl-CoA_Hydratase/Isomerase"/>
</dbReference>
<proteinExistence type="inferred from homology"/>
<dbReference type="Proteomes" id="UP000323671">
    <property type="component" value="Chromosome"/>
</dbReference>
<accession>A0A5C1ECN9</accession>
<dbReference type="Gene3D" id="3.90.226.10">
    <property type="entry name" value="2-enoyl-CoA Hydratase, Chain A, domain 1"/>
    <property type="match status" value="1"/>
</dbReference>
<gene>
    <name evidence="2" type="primary">liuC</name>
    <name evidence="2" type="ORF">OTERR_30280</name>
</gene>
<dbReference type="PANTHER" id="PTHR42964:SF1">
    <property type="entry name" value="POLYKETIDE BIOSYNTHESIS ENOYL-COA HYDRATASE PKSH-RELATED"/>
    <property type="match status" value="1"/>
</dbReference>